<protein>
    <recommendedName>
        <fullName evidence="2">HTH luxR-type domain-containing protein</fullName>
    </recommendedName>
</protein>
<dbReference type="SUPFAM" id="SSF46894">
    <property type="entry name" value="C-terminal effector domain of the bipartite response regulators"/>
    <property type="match status" value="1"/>
</dbReference>
<dbReference type="Pfam" id="PF00196">
    <property type="entry name" value="GerE"/>
    <property type="match status" value="1"/>
</dbReference>
<dbReference type="PROSITE" id="PS50043">
    <property type="entry name" value="HTH_LUXR_2"/>
    <property type="match status" value="1"/>
</dbReference>
<dbReference type="CDD" id="cd06170">
    <property type="entry name" value="LuxR_C_like"/>
    <property type="match status" value="1"/>
</dbReference>
<dbReference type="PANTHER" id="PTHR47691">
    <property type="entry name" value="REGULATOR-RELATED"/>
    <property type="match status" value="1"/>
</dbReference>
<dbReference type="PANTHER" id="PTHR47691:SF3">
    <property type="entry name" value="HTH-TYPE TRANSCRIPTIONAL REGULATOR RV0890C-RELATED"/>
    <property type="match status" value="1"/>
</dbReference>
<dbReference type="InterPro" id="IPR011990">
    <property type="entry name" value="TPR-like_helical_dom_sf"/>
</dbReference>
<dbReference type="InterPro" id="IPR036388">
    <property type="entry name" value="WH-like_DNA-bd_sf"/>
</dbReference>
<keyword evidence="1" id="KW-0175">Coiled coil</keyword>
<evidence type="ECO:0000256" key="1">
    <source>
        <dbReference type="SAM" id="Coils"/>
    </source>
</evidence>
<dbReference type="InterPro" id="IPR016032">
    <property type="entry name" value="Sig_transdc_resp-reg_C-effctor"/>
</dbReference>
<organism evidence="3">
    <name type="scientific">uncultured Rubrobacteraceae bacterium</name>
    <dbReference type="NCBI Taxonomy" id="349277"/>
    <lineage>
        <taxon>Bacteria</taxon>
        <taxon>Bacillati</taxon>
        <taxon>Actinomycetota</taxon>
        <taxon>Rubrobacteria</taxon>
        <taxon>Rubrobacterales</taxon>
        <taxon>Rubrobacteraceae</taxon>
        <taxon>environmental samples</taxon>
    </lineage>
</organism>
<dbReference type="SUPFAM" id="SSF48452">
    <property type="entry name" value="TPR-like"/>
    <property type="match status" value="1"/>
</dbReference>
<dbReference type="SMART" id="SM00421">
    <property type="entry name" value="HTH_LUXR"/>
    <property type="match status" value="1"/>
</dbReference>
<dbReference type="GO" id="GO:0003677">
    <property type="term" value="F:DNA binding"/>
    <property type="evidence" value="ECO:0007669"/>
    <property type="project" value="InterPro"/>
</dbReference>
<name>A0A6J4S1V2_9ACTN</name>
<dbReference type="Pfam" id="PF25872">
    <property type="entry name" value="HTH_77"/>
    <property type="match status" value="1"/>
</dbReference>
<dbReference type="PRINTS" id="PR00038">
    <property type="entry name" value="HTHLUXR"/>
</dbReference>
<dbReference type="InterPro" id="IPR000792">
    <property type="entry name" value="Tscrpt_reg_LuxR_C"/>
</dbReference>
<dbReference type="InterPro" id="IPR027417">
    <property type="entry name" value="P-loop_NTPase"/>
</dbReference>
<dbReference type="EMBL" id="CADCVM010000146">
    <property type="protein sequence ID" value="CAA9481307.1"/>
    <property type="molecule type" value="Genomic_DNA"/>
</dbReference>
<reference evidence="3" key="1">
    <citation type="submission" date="2020-02" db="EMBL/GenBank/DDBJ databases">
        <authorList>
            <person name="Meier V. D."/>
        </authorList>
    </citation>
    <scope>NUCLEOTIDE SEQUENCE</scope>
    <source>
        <strain evidence="3">AVDCRST_MAG05</strain>
    </source>
</reference>
<dbReference type="Gene3D" id="3.40.50.300">
    <property type="entry name" value="P-loop containing nucleotide triphosphate hydrolases"/>
    <property type="match status" value="1"/>
</dbReference>
<dbReference type="GO" id="GO:0006355">
    <property type="term" value="P:regulation of DNA-templated transcription"/>
    <property type="evidence" value="ECO:0007669"/>
    <property type="project" value="InterPro"/>
</dbReference>
<evidence type="ECO:0000313" key="3">
    <source>
        <dbReference type="EMBL" id="CAA9481307.1"/>
    </source>
</evidence>
<dbReference type="InterPro" id="IPR049945">
    <property type="entry name" value="AAA_22"/>
</dbReference>
<gene>
    <name evidence="3" type="ORF">AVDCRST_MAG05-1309</name>
</gene>
<sequence>MIRVLERKGSAATTLDRQVRPTRLLGRDGDLGEIGGLLRQDGTRLLTLTGPAGVGKTRLAVEVARRLSGEFAQGVSFVDLSPIRDQSKVPSALAAGVGLQDVENPCLPERLVSYLKERECLIVLDNFEQVLPAAAGLADLLAECPSVTLLVTSREALRLRWEQSYRVGPLALPDPEHLPPMEDLARVPAVALFVERARAIDRGFALGEENARAVAELCAHLDGLPLAIELAAVRTNLLSPRMILDRLGHRLSLLRWEARDLPARQQTLRRAIGWSYDSLDEPERALFRRLGVFPASFAMDAAQAVASAGREGQEYAPEGVLDGLASLVDKSLVQVEDGGEGEIRYRMLESVREYALEQLEDRGEAEAVGRAHALHFLGVAECALPELLGRGERACFVNLEREHDDLRASLRWLSSRGEEALALRLAAALGYFWWARAYYSEGRRFLEDLVGRAPEGSTGPGTRALALSWLGVLLLVQGEAGRSRGFLDDALAAARASEDRRIVTVSLLCMGLHARLTGEWERGVPLLEEALERSLGAGDEWGAARATHDLGVSALYARDHERAEKLLEEARAEYRRIGDERRAAEALLWLGMAVHERGEASRAAALVREALVVNRRLRDRRLFTIGADAVLWLVGDTADSESVARLMGTNEALRQVIGFARGVWERTLFAPAAAALKGRLDAERVAAARAEAYTLSLEQMAELSIEVLDEATRDGAGRPEPAGRRGVLSPRETEVLRLVAEGLSDKEISGRLFIAERTVRYHLTSVFGKLGAENRTQAARLADRRDLL</sequence>
<dbReference type="Gene3D" id="1.25.40.10">
    <property type="entry name" value="Tetratricopeptide repeat domain"/>
    <property type="match status" value="1"/>
</dbReference>
<dbReference type="SUPFAM" id="SSF52540">
    <property type="entry name" value="P-loop containing nucleoside triphosphate hydrolases"/>
    <property type="match status" value="1"/>
</dbReference>
<dbReference type="Gene3D" id="1.10.10.10">
    <property type="entry name" value="Winged helix-like DNA-binding domain superfamily/Winged helix DNA-binding domain"/>
    <property type="match status" value="2"/>
</dbReference>
<feature type="domain" description="HTH luxR-type" evidence="2">
    <location>
        <begin position="721"/>
        <end position="786"/>
    </location>
</feature>
<evidence type="ECO:0000259" key="2">
    <source>
        <dbReference type="PROSITE" id="PS50043"/>
    </source>
</evidence>
<dbReference type="Pfam" id="PF13401">
    <property type="entry name" value="AAA_22"/>
    <property type="match status" value="1"/>
</dbReference>
<dbReference type="GO" id="GO:0016887">
    <property type="term" value="F:ATP hydrolysis activity"/>
    <property type="evidence" value="ECO:0007669"/>
    <property type="project" value="InterPro"/>
</dbReference>
<dbReference type="InterPro" id="IPR058852">
    <property type="entry name" value="HTH_77"/>
</dbReference>
<accession>A0A6J4S1V2</accession>
<dbReference type="AlphaFoldDB" id="A0A6J4S1V2"/>
<dbReference type="PRINTS" id="PR00364">
    <property type="entry name" value="DISEASERSIST"/>
</dbReference>
<proteinExistence type="predicted"/>
<feature type="coiled-coil region" evidence="1">
    <location>
        <begin position="553"/>
        <end position="587"/>
    </location>
</feature>